<accession>A0ABV8M3L4</accession>
<feature type="region of interest" description="Disordered" evidence="1">
    <location>
        <begin position="1"/>
        <end position="37"/>
    </location>
</feature>
<feature type="compositionally biased region" description="Low complexity" evidence="1">
    <location>
        <begin position="21"/>
        <end position="32"/>
    </location>
</feature>
<evidence type="ECO:0000313" key="3">
    <source>
        <dbReference type="Proteomes" id="UP001595816"/>
    </source>
</evidence>
<protein>
    <submittedName>
        <fullName evidence="2">Uncharacterized protein</fullName>
    </submittedName>
</protein>
<name>A0ABV8M3L4_9ACTN</name>
<feature type="compositionally biased region" description="Acidic residues" evidence="1">
    <location>
        <begin position="92"/>
        <end position="103"/>
    </location>
</feature>
<organism evidence="2 3">
    <name type="scientific">Hamadaea flava</name>
    <dbReference type="NCBI Taxonomy" id="1742688"/>
    <lineage>
        <taxon>Bacteria</taxon>
        <taxon>Bacillati</taxon>
        <taxon>Actinomycetota</taxon>
        <taxon>Actinomycetes</taxon>
        <taxon>Micromonosporales</taxon>
        <taxon>Micromonosporaceae</taxon>
        <taxon>Hamadaea</taxon>
    </lineage>
</organism>
<evidence type="ECO:0000313" key="2">
    <source>
        <dbReference type="EMBL" id="MFC4136694.1"/>
    </source>
</evidence>
<evidence type="ECO:0000256" key="1">
    <source>
        <dbReference type="SAM" id="MobiDB-lite"/>
    </source>
</evidence>
<comment type="caution">
    <text evidence="2">The sequence shown here is derived from an EMBL/GenBank/DDBJ whole genome shotgun (WGS) entry which is preliminary data.</text>
</comment>
<reference evidence="3" key="1">
    <citation type="journal article" date="2019" name="Int. J. Syst. Evol. Microbiol.">
        <title>The Global Catalogue of Microorganisms (GCM) 10K type strain sequencing project: providing services to taxonomists for standard genome sequencing and annotation.</title>
        <authorList>
            <consortium name="The Broad Institute Genomics Platform"/>
            <consortium name="The Broad Institute Genome Sequencing Center for Infectious Disease"/>
            <person name="Wu L."/>
            <person name="Ma J."/>
        </authorList>
    </citation>
    <scope>NUCLEOTIDE SEQUENCE [LARGE SCALE GENOMIC DNA]</scope>
    <source>
        <strain evidence="3">CGMCC 4.7289</strain>
    </source>
</reference>
<dbReference type="Proteomes" id="UP001595816">
    <property type="component" value="Unassembled WGS sequence"/>
</dbReference>
<sequence length="114" mass="12143">MREVQTMREVQRTADLRTRRAPPSRATPIASRIAPKRAKLPVREPVVGKVETVGETSVGEASVGEADVGEAVGDAEVGVGDGEWDLDRVGDGETDVGEDDGDLDLVPVGYGEWE</sequence>
<keyword evidence="3" id="KW-1185">Reference proteome</keyword>
<feature type="region of interest" description="Disordered" evidence="1">
    <location>
        <begin position="76"/>
        <end position="114"/>
    </location>
</feature>
<feature type="compositionally biased region" description="Low complexity" evidence="1">
    <location>
        <begin position="104"/>
        <end position="114"/>
    </location>
</feature>
<feature type="compositionally biased region" description="Basic and acidic residues" evidence="1">
    <location>
        <begin position="1"/>
        <end position="18"/>
    </location>
</feature>
<gene>
    <name evidence="2" type="ORF">ACFOZ4_39325</name>
</gene>
<dbReference type="EMBL" id="JBHSAY010000033">
    <property type="protein sequence ID" value="MFC4136694.1"/>
    <property type="molecule type" value="Genomic_DNA"/>
</dbReference>
<proteinExistence type="predicted"/>